<keyword evidence="2" id="KW-1185">Reference proteome</keyword>
<dbReference type="PANTHER" id="PTHR37984">
    <property type="entry name" value="PROTEIN CBG26694"/>
    <property type="match status" value="1"/>
</dbReference>
<proteinExistence type="predicted"/>
<accession>A0ABQ9I9W5</accession>
<organism evidence="1 2">
    <name type="scientific">Dryococelus australis</name>
    <dbReference type="NCBI Taxonomy" id="614101"/>
    <lineage>
        <taxon>Eukaryota</taxon>
        <taxon>Metazoa</taxon>
        <taxon>Ecdysozoa</taxon>
        <taxon>Arthropoda</taxon>
        <taxon>Hexapoda</taxon>
        <taxon>Insecta</taxon>
        <taxon>Pterygota</taxon>
        <taxon>Neoptera</taxon>
        <taxon>Polyneoptera</taxon>
        <taxon>Phasmatodea</taxon>
        <taxon>Verophasmatodea</taxon>
        <taxon>Anareolatae</taxon>
        <taxon>Phasmatidae</taxon>
        <taxon>Eurycanthinae</taxon>
        <taxon>Dryococelus</taxon>
    </lineage>
</organism>
<dbReference type="SUPFAM" id="SSF53098">
    <property type="entry name" value="Ribonuclease H-like"/>
    <property type="match status" value="1"/>
</dbReference>
<dbReference type="PANTHER" id="PTHR37984:SF5">
    <property type="entry name" value="PROTEIN NYNRIN-LIKE"/>
    <property type="match status" value="1"/>
</dbReference>
<dbReference type="InterPro" id="IPR050951">
    <property type="entry name" value="Retrovirus_Pol_polyprotein"/>
</dbReference>
<protein>
    <recommendedName>
        <fullName evidence="3">Integrase catalytic domain-containing protein</fullName>
    </recommendedName>
</protein>
<sequence length="114" mass="12915">MQIKGTHYLVIYDYFSRYLDAVHMDRLTTDAVIKRWQNIFSRHGILETIRNYGISHITSIPKFLQSNGAAESAVAVVNNILIKSQDPNLWLLAYLATPLESGFSPAELLFGCKL</sequence>
<dbReference type="InterPro" id="IPR012337">
    <property type="entry name" value="RNaseH-like_sf"/>
</dbReference>
<comment type="caution">
    <text evidence="1">The sequence shown here is derived from an EMBL/GenBank/DDBJ whole genome shotgun (WGS) entry which is preliminary data.</text>
</comment>
<gene>
    <name evidence="1" type="ORF">PR048_005616</name>
</gene>
<reference evidence="1 2" key="1">
    <citation type="submission" date="2023-02" db="EMBL/GenBank/DDBJ databases">
        <title>LHISI_Scaffold_Assembly.</title>
        <authorList>
            <person name="Stuart O.P."/>
            <person name="Cleave R."/>
            <person name="Magrath M.J.L."/>
            <person name="Mikheyev A.S."/>
        </authorList>
    </citation>
    <scope>NUCLEOTIDE SEQUENCE [LARGE SCALE GENOMIC DNA]</scope>
    <source>
        <strain evidence="1">Daus_M_001</strain>
        <tissue evidence="1">Leg muscle</tissue>
    </source>
</reference>
<dbReference type="EMBL" id="JARBHB010000002">
    <property type="protein sequence ID" value="KAJ8893035.1"/>
    <property type="molecule type" value="Genomic_DNA"/>
</dbReference>
<dbReference type="Proteomes" id="UP001159363">
    <property type="component" value="Chromosome 2"/>
</dbReference>
<dbReference type="Gene3D" id="3.30.420.10">
    <property type="entry name" value="Ribonuclease H-like superfamily/Ribonuclease H"/>
    <property type="match status" value="2"/>
</dbReference>
<dbReference type="InterPro" id="IPR036397">
    <property type="entry name" value="RNaseH_sf"/>
</dbReference>
<name>A0ABQ9I9W5_9NEOP</name>
<evidence type="ECO:0000313" key="1">
    <source>
        <dbReference type="EMBL" id="KAJ8893035.1"/>
    </source>
</evidence>
<evidence type="ECO:0008006" key="3">
    <source>
        <dbReference type="Google" id="ProtNLM"/>
    </source>
</evidence>
<evidence type="ECO:0000313" key="2">
    <source>
        <dbReference type="Proteomes" id="UP001159363"/>
    </source>
</evidence>